<dbReference type="AlphaFoldDB" id="C5FQC5"/>
<name>C5FQC5_ARTOC</name>
<gene>
    <name evidence="2" type="ORF">MCYG_04897</name>
</gene>
<dbReference type="RefSeq" id="XP_002847160.1">
    <property type="nucleotide sequence ID" value="XM_002847114.1"/>
</dbReference>
<dbReference type="OrthoDB" id="10571238at2759"/>
<dbReference type="VEuPathDB" id="FungiDB:MCYG_04897"/>
<protein>
    <submittedName>
        <fullName evidence="2">Uncharacterized protein</fullName>
    </submittedName>
</protein>
<evidence type="ECO:0000313" key="3">
    <source>
        <dbReference type="Proteomes" id="UP000002035"/>
    </source>
</evidence>
<dbReference type="HOGENOM" id="CLU_2222628_0_0_1"/>
<accession>C5FQC5</accession>
<dbReference type="eggNOG" id="ENOG502RQAC">
    <property type="taxonomic scope" value="Eukaryota"/>
</dbReference>
<dbReference type="Proteomes" id="UP000002035">
    <property type="component" value="Unassembled WGS sequence"/>
</dbReference>
<evidence type="ECO:0000313" key="2">
    <source>
        <dbReference type="EMBL" id="EEQ32078.1"/>
    </source>
</evidence>
<proteinExistence type="predicted"/>
<organism evidence="2 3">
    <name type="scientific">Arthroderma otae (strain ATCC MYA-4605 / CBS 113480)</name>
    <name type="common">Microsporum canis</name>
    <dbReference type="NCBI Taxonomy" id="554155"/>
    <lineage>
        <taxon>Eukaryota</taxon>
        <taxon>Fungi</taxon>
        <taxon>Dikarya</taxon>
        <taxon>Ascomycota</taxon>
        <taxon>Pezizomycotina</taxon>
        <taxon>Eurotiomycetes</taxon>
        <taxon>Eurotiomycetidae</taxon>
        <taxon>Onygenales</taxon>
        <taxon>Arthrodermataceae</taxon>
        <taxon>Microsporum</taxon>
    </lineage>
</organism>
<reference evidence="3" key="1">
    <citation type="journal article" date="2012" name="MBio">
        <title>Comparative genome analysis of Trichophyton rubrum and related dermatophytes reveals candidate genes involved in infection.</title>
        <authorList>
            <person name="Martinez D.A."/>
            <person name="Oliver B.G."/>
            <person name="Graeser Y."/>
            <person name="Goldberg J.M."/>
            <person name="Li W."/>
            <person name="Martinez-Rossi N.M."/>
            <person name="Monod M."/>
            <person name="Shelest E."/>
            <person name="Barton R.C."/>
            <person name="Birch E."/>
            <person name="Brakhage A.A."/>
            <person name="Chen Z."/>
            <person name="Gurr S.J."/>
            <person name="Heiman D."/>
            <person name="Heitman J."/>
            <person name="Kosti I."/>
            <person name="Rossi A."/>
            <person name="Saif S."/>
            <person name="Samalova M."/>
            <person name="Saunders C.W."/>
            <person name="Shea T."/>
            <person name="Summerbell R.C."/>
            <person name="Xu J."/>
            <person name="Young S."/>
            <person name="Zeng Q."/>
            <person name="Birren B.W."/>
            <person name="Cuomo C.A."/>
            <person name="White T.C."/>
        </authorList>
    </citation>
    <scope>NUCLEOTIDE SEQUENCE [LARGE SCALE GENOMIC DNA]</scope>
    <source>
        <strain evidence="3">ATCC MYA-4605 / CBS 113480</strain>
    </source>
</reference>
<sequence>MAGVDMKGSQVMGGSTGRGGAYALSLKAANEARIMYSGSERVTRKKAKREKAASAICVGMGIPQASNHKNHREPGQEDKTVRQNKNIEVTSSANVFSHQMKSRVNE</sequence>
<dbReference type="GeneID" id="9223765"/>
<feature type="region of interest" description="Disordered" evidence="1">
    <location>
        <begin position="61"/>
        <end position="80"/>
    </location>
</feature>
<keyword evidence="3" id="KW-1185">Reference proteome</keyword>
<evidence type="ECO:0000256" key="1">
    <source>
        <dbReference type="SAM" id="MobiDB-lite"/>
    </source>
</evidence>
<dbReference type="EMBL" id="DS995704">
    <property type="protein sequence ID" value="EEQ32078.1"/>
    <property type="molecule type" value="Genomic_DNA"/>
</dbReference>